<organism evidence="3 4">
    <name type="scientific">Coniochaeta pulveracea</name>
    <dbReference type="NCBI Taxonomy" id="177199"/>
    <lineage>
        <taxon>Eukaryota</taxon>
        <taxon>Fungi</taxon>
        <taxon>Dikarya</taxon>
        <taxon>Ascomycota</taxon>
        <taxon>Pezizomycotina</taxon>
        <taxon>Sordariomycetes</taxon>
        <taxon>Sordariomycetidae</taxon>
        <taxon>Coniochaetales</taxon>
        <taxon>Coniochaetaceae</taxon>
        <taxon>Coniochaeta</taxon>
    </lineage>
</organism>
<sequence>MPCLRIGSCGLLEYNTGGSPVHLRLSLFSFLAALIPFLIHQRFRKHSSYRHKSRTALTQHLLTPTQALLGTFTLVDTNKLYGNPTTSKASLTKDFKTHTIKMSPTYTMSAHLCKQIYTSWVQTHPKQSTTASSYPDHPASVPYPRFEKRSNSIDSDRSDQSDISTPSSRPTLGPRSSSTGSDKSWRWNRS</sequence>
<feature type="compositionally biased region" description="Basic and acidic residues" evidence="1">
    <location>
        <begin position="145"/>
        <end position="160"/>
    </location>
</feature>
<keyword evidence="2" id="KW-0472">Membrane</keyword>
<evidence type="ECO:0000313" key="4">
    <source>
        <dbReference type="Proteomes" id="UP000275385"/>
    </source>
</evidence>
<dbReference type="OrthoDB" id="5244283at2759"/>
<feature type="compositionally biased region" description="Polar residues" evidence="1">
    <location>
        <begin position="165"/>
        <end position="182"/>
    </location>
</feature>
<name>A0A420Y940_9PEZI</name>
<dbReference type="Proteomes" id="UP000275385">
    <property type="component" value="Unassembled WGS sequence"/>
</dbReference>
<reference evidence="3 4" key="1">
    <citation type="submission" date="2018-08" db="EMBL/GenBank/DDBJ databases">
        <title>Draft genome of the lignicolous fungus Coniochaeta pulveracea.</title>
        <authorList>
            <person name="Borstlap C.J."/>
            <person name="De Witt R.N."/>
            <person name="Botha A."/>
            <person name="Volschenk H."/>
        </authorList>
    </citation>
    <scope>NUCLEOTIDE SEQUENCE [LARGE SCALE GENOMIC DNA]</scope>
    <source>
        <strain evidence="3 4">CAB683</strain>
    </source>
</reference>
<feature type="region of interest" description="Disordered" evidence="1">
    <location>
        <begin position="127"/>
        <end position="190"/>
    </location>
</feature>
<comment type="caution">
    <text evidence="3">The sequence shown here is derived from an EMBL/GenBank/DDBJ whole genome shotgun (WGS) entry which is preliminary data.</text>
</comment>
<dbReference type="EMBL" id="QVQW01000031">
    <property type="protein sequence ID" value="RKU44392.1"/>
    <property type="molecule type" value="Genomic_DNA"/>
</dbReference>
<protein>
    <submittedName>
        <fullName evidence="3">Uncharacterized protein</fullName>
    </submittedName>
</protein>
<dbReference type="AlphaFoldDB" id="A0A420Y940"/>
<gene>
    <name evidence="3" type="ORF">DL546_004527</name>
</gene>
<keyword evidence="2" id="KW-0812">Transmembrane</keyword>
<evidence type="ECO:0000256" key="1">
    <source>
        <dbReference type="SAM" id="MobiDB-lite"/>
    </source>
</evidence>
<keyword evidence="2" id="KW-1133">Transmembrane helix</keyword>
<evidence type="ECO:0000256" key="2">
    <source>
        <dbReference type="SAM" id="Phobius"/>
    </source>
</evidence>
<feature type="transmembrane region" description="Helical" evidence="2">
    <location>
        <begin position="21"/>
        <end position="39"/>
    </location>
</feature>
<evidence type="ECO:0000313" key="3">
    <source>
        <dbReference type="EMBL" id="RKU44392.1"/>
    </source>
</evidence>
<accession>A0A420Y940</accession>
<proteinExistence type="predicted"/>
<keyword evidence="4" id="KW-1185">Reference proteome</keyword>